<comment type="caution">
    <text evidence="1">The sequence shown here is derived from an EMBL/GenBank/DDBJ whole genome shotgun (WGS) entry which is preliminary data.</text>
</comment>
<accession>A0A101LVC0</accession>
<keyword evidence="1" id="KW-0496">Mitochondrion</keyword>
<reference evidence="1" key="1">
    <citation type="journal article" date="2015" name="Genome Biol. Evol.">
        <title>Organellar Genomes of White Spruce (Picea glauca): Assembly and Annotation.</title>
        <authorList>
            <person name="Jackman S.D."/>
            <person name="Warren R.L."/>
            <person name="Gibb E.A."/>
            <person name="Vandervalk B.P."/>
            <person name="Mohamadi H."/>
            <person name="Chu J."/>
            <person name="Raymond A."/>
            <person name="Pleasance S."/>
            <person name="Coope R."/>
            <person name="Wildung M.R."/>
            <person name="Ritland C.E."/>
            <person name="Bousquet J."/>
            <person name="Jones S.J."/>
            <person name="Bohlmann J."/>
            <person name="Birol I."/>
        </authorList>
    </citation>
    <scope>NUCLEOTIDE SEQUENCE [LARGE SCALE GENOMIC DNA]</scope>
    <source>
        <tissue evidence="1">Flushing bud</tissue>
    </source>
</reference>
<organism evidence="1">
    <name type="scientific">Picea glauca</name>
    <name type="common">White spruce</name>
    <name type="synonym">Pinus glauca</name>
    <dbReference type="NCBI Taxonomy" id="3330"/>
    <lineage>
        <taxon>Eukaryota</taxon>
        <taxon>Viridiplantae</taxon>
        <taxon>Streptophyta</taxon>
        <taxon>Embryophyta</taxon>
        <taxon>Tracheophyta</taxon>
        <taxon>Spermatophyta</taxon>
        <taxon>Pinopsida</taxon>
        <taxon>Pinidae</taxon>
        <taxon>Conifers I</taxon>
        <taxon>Pinales</taxon>
        <taxon>Pinaceae</taxon>
        <taxon>Picea</taxon>
    </lineage>
</organism>
<name>A0A101LVC0_PICGL</name>
<dbReference type="EMBL" id="LKAM01000014">
    <property type="protein sequence ID" value="KUM46005.1"/>
    <property type="molecule type" value="Genomic_DNA"/>
</dbReference>
<evidence type="ECO:0000313" key="1">
    <source>
        <dbReference type="EMBL" id="KUM46005.1"/>
    </source>
</evidence>
<gene>
    <name evidence="1" type="ORF">ABT39_MTgene2108</name>
</gene>
<geneLocation type="mitochondrion" evidence="1"/>
<sequence length="59" mass="6714">MDMPGRAAGLIEGLLVAPHALTIADYMKAAAWHEWIDFIPLYYYRLHLGAWRELALTIS</sequence>
<proteinExistence type="predicted"/>
<protein>
    <submittedName>
        <fullName evidence="1">Uncharacterized protein</fullName>
    </submittedName>
</protein>
<dbReference type="AlphaFoldDB" id="A0A101LVC0"/>